<evidence type="ECO:0000313" key="1">
    <source>
        <dbReference type="EMBL" id="MDB9440493.1"/>
    </source>
</evidence>
<dbReference type="RefSeq" id="WP_096571185.1">
    <property type="nucleotide sequence ID" value="NZ_JAQMTI010000051.1"/>
</dbReference>
<evidence type="ECO:0000313" key="2">
    <source>
        <dbReference type="Proteomes" id="UP001211711"/>
    </source>
</evidence>
<accession>A0ABT4ZM71</accession>
<name>A0ABT4ZM71_9CYAN</name>
<protein>
    <submittedName>
        <fullName evidence="1">Uncharacterized protein</fullName>
    </submittedName>
</protein>
<proteinExistence type="predicted"/>
<organism evidence="1 2">
    <name type="scientific">Sphaerospermopsis kisseleviana CS-549</name>
    <dbReference type="NCBI Taxonomy" id="3021783"/>
    <lineage>
        <taxon>Bacteria</taxon>
        <taxon>Bacillati</taxon>
        <taxon>Cyanobacteriota</taxon>
        <taxon>Cyanophyceae</taxon>
        <taxon>Nostocales</taxon>
        <taxon>Aphanizomenonaceae</taxon>
        <taxon>Sphaerospermopsis</taxon>
        <taxon>Sphaerospermopsis kisseleviana</taxon>
    </lineage>
</organism>
<dbReference type="Proteomes" id="UP001211711">
    <property type="component" value="Unassembled WGS sequence"/>
</dbReference>
<sequence>MNRSLFKVLGWGWGLFLIAGVAIAQISPRAILLIDKSYCPPEQWQKVAQTYAQKYQTSQLHTVILFDDLSQEKFSLPPQPSVISQLSTYGRPNLKRQSQLQKTYPKAQLLSCRLINN</sequence>
<reference evidence="1 2" key="1">
    <citation type="submission" date="2023-01" db="EMBL/GenBank/DDBJ databases">
        <title>Genomes from the Australian National Cyanobacteria Reference Collection.</title>
        <authorList>
            <person name="Willis A."/>
            <person name="Lee E.M.F."/>
        </authorList>
    </citation>
    <scope>NUCLEOTIDE SEQUENCE [LARGE SCALE GENOMIC DNA]</scope>
    <source>
        <strain evidence="1 2">CS-549</strain>
    </source>
</reference>
<gene>
    <name evidence="1" type="ORF">PN497_03790</name>
</gene>
<dbReference type="EMBL" id="JAQMTI010000051">
    <property type="protein sequence ID" value="MDB9440493.1"/>
    <property type="molecule type" value="Genomic_DNA"/>
</dbReference>
<comment type="caution">
    <text evidence="1">The sequence shown here is derived from an EMBL/GenBank/DDBJ whole genome shotgun (WGS) entry which is preliminary data.</text>
</comment>
<keyword evidence="2" id="KW-1185">Reference proteome</keyword>